<feature type="compositionally biased region" description="Pro residues" evidence="1">
    <location>
        <begin position="11"/>
        <end position="29"/>
    </location>
</feature>
<feature type="region of interest" description="Disordered" evidence="1">
    <location>
        <begin position="570"/>
        <end position="591"/>
    </location>
</feature>
<dbReference type="Proteomes" id="UP000663836">
    <property type="component" value="Unassembled WGS sequence"/>
</dbReference>
<feature type="region of interest" description="Disordered" evidence="1">
    <location>
        <begin position="261"/>
        <end position="402"/>
    </location>
</feature>
<feature type="compositionally biased region" description="Acidic residues" evidence="1">
    <location>
        <begin position="359"/>
        <end position="372"/>
    </location>
</feature>
<feature type="compositionally biased region" description="Low complexity" evidence="1">
    <location>
        <begin position="296"/>
        <end position="326"/>
    </location>
</feature>
<protein>
    <submittedName>
        <fullName evidence="2">Uncharacterized protein</fullName>
    </submittedName>
</protein>
<name>A0A818PKT0_9BILA</name>
<feature type="region of interest" description="Disordered" evidence="1">
    <location>
        <begin position="1"/>
        <end position="42"/>
    </location>
</feature>
<sequence>MGSKSSKRTTLPPPPPFLPPPPPPPPIYPDPFTTSDDPLSRRCRRKPLRPKIRAIFVPQVPTCPWNEDMENETLQRRSTATITNMGINSYSTFGAQGDLTDDKLTILPVLQDTHCITQERRTTDIKHTFYDEQLSSSNTTMNWDMETNYICPSVVHHSSNNNYIHLTECVLQTNPSTTVIQNTQTMKLNNDDEIQQDSIINTTQQTLTTNIGTTKQNFTNFTNTDLNGSKVIRLVRAKQATKRKSSLDTLIEVVQKELLRVNGQSNSTSPSSSPPHYSQTRTSTSSKQLQHHHHQQQQQSQQHRSIISSVLPSSHPSSLTSQSNHSFKIARKRTNHHLNNTKRIPTNRHRSKSFNNNDDFTDDIDFMDDDDINNNHNEQQQQQERQQLNESMDGDDNDDIQSSSENIEDIVRDTVDKLVAITLLNNAPFIVNMITGTPGNTTSTNNESKPLTNIVNTNTTSTIKPISTISSSDYYRNDLALLSSTASELRNSMQQASPIKQQQQQQQMILQPTTSTTIQTNSSIIPTDQIKSSTPTLFVTPPRILNLQTVIPKPTTNIQIGNTKIILVSSSTNLPPPPPPPPPPHHHQQQQCLVNNSPVKLVKLTSALPKNVQIVIPSRTSNESLSTTTTIHPLTTCSIDQIPQAAQEVTITTSPNLNKLRRRSSSTTPTDKPVGKILRPIAKVLPVYSSNNSNHVTNSSSTITTSPRHDEITKPMAINFQQRSTSTHGPMIYRMTSVNSNVPVFRVRATTTPTTSTINTDSKPISVATTTNMCYEPKQTHNTTTTGGSVSVLACFKTTKKRNKERAIMPRPTTTDSIDTSHDLQQRLNITTATNNLSTLTTTNVPLIINNHNATDDLTNGNSTIFSSPDYCQQSTSTRLIQQYNLPTTHSDKTLSNIHLLSTQQLNDSTISSYDLNRSSSNSIPIKRCNSIQLNNNSNSIKTITTPLISPIQSLCSTSNIRPLMEDKCIQCIDDNENSTEHNEQLTKNNLSKKRNRQSHDDNNLSSDESWTVAADTLLRNVLSQYGFRFLDVNCQQNLLAKFDIIQANLVSGMISSKDEFYKSVHDIKETLLKNGLSKISADNLEKLFNYFEVEYPKIRDGDSIVRTNDRKRTRRQ</sequence>
<organism evidence="2 3">
    <name type="scientific">Rotaria sordida</name>
    <dbReference type="NCBI Taxonomy" id="392033"/>
    <lineage>
        <taxon>Eukaryota</taxon>
        <taxon>Metazoa</taxon>
        <taxon>Spiralia</taxon>
        <taxon>Gnathifera</taxon>
        <taxon>Rotifera</taxon>
        <taxon>Eurotatoria</taxon>
        <taxon>Bdelloidea</taxon>
        <taxon>Philodinida</taxon>
        <taxon>Philodinidae</taxon>
        <taxon>Rotaria</taxon>
    </lineage>
</organism>
<gene>
    <name evidence="2" type="ORF">JBS370_LOCUS4757</name>
</gene>
<feature type="compositionally biased region" description="Pro residues" evidence="1">
    <location>
        <begin position="574"/>
        <end position="583"/>
    </location>
</feature>
<dbReference type="AlphaFoldDB" id="A0A818PKT0"/>
<evidence type="ECO:0000256" key="1">
    <source>
        <dbReference type="SAM" id="MobiDB-lite"/>
    </source>
</evidence>
<proteinExistence type="predicted"/>
<feature type="region of interest" description="Disordered" evidence="1">
    <location>
        <begin position="980"/>
        <end position="1007"/>
    </location>
</feature>
<evidence type="ECO:0000313" key="3">
    <source>
        <dbReference type="Proteomes" id="UP000663836"/>
    </source>
</evidence>
<reference evidence="2" key="1">
    <citation type="submission" date="2021-02" db="EMBL/GenBank/DDBJ databases">
        <authorList>
            <person name="Nowell W R."/>
        </authorList>
    </citation>
    <scope>NUCLEOTIDE SEQUENCE</scope>
</reference>
<feature type="compositionally biased region" description="Basic residues" evidence="1">
    <location>
        <begin position="328"/>
        <end position="352"/>
    </location>
</feature>
<comment type="caution">
    <text evidence="2">The sequence shown here is derived from an EMBL/GenBank/DDBJ whole genome shotgun (WGS) entry which is preliminary data.</text>
</comment>
<evidence type="ECO:0000313" key="2">
    <source>
        <dbReference type="EMBL" id="CAF3620430.1"/>
    </source>
</evidence>
<feature type="compositionally biased region" description="Low complexity" evidence="1">
    <location>
        <begin position="265"/>
        <end position="288"/>
    </location>
</feature>
<dbReference type="EMBL" id="CAJOBD010000233">
    <property type="protein sequence ID" value="CAF3620430.1"/>
    <property type="molecule type" value="Genomic_DNA"/>
</dbReference>
<accession>A0A818PKT0</accession>
<feature type="compositionally biased region" description="Low complexity" evidence="1">
    <location>
        <begin position="374"/>
        <end position="386"/>
    </location>
</feature>